<feature type="compositionally biased region" description="Polar residues" evidence="1">
    <location>
        <begin position="484"/>
        <end position="493"/>
    </location>
</feature>
<feature type="compositionally biased region" description="Low complexity" evidence="1">
    <location>
        <begin position="760"/>
        <end position="777"/>
    </location>
</feature>
<evidence type="ECO:0000313" key="4">
    <source>
        <dbReference type="Proteomes" id="UP001215151"/>
    </source>
</evidence>
<dbReference type="EMBL" id="JAPEVG010000105">
    <property type="protein sequence ID" value="KAJ8482881.1"/>
    <property type="molecule type" value="Genomic_DNA"/>
</dbReference>
<comment type="caution">
    <text evidence="3">The sequence shown here is derived from an EMBL/GenBank/DDBJ whole genome shotgun (WGS) entry which is preliminary data.</text>
</comment>
<feature type="compositionally biased region" description="Polar residues" evidence="1">
    <location>
        <begin position="377"/>
        <end position="394"/>
    </location>
</feature>
<feature type="compositionally biased region" description="Low complexity" evidence="1">
    <location>
        <begin position="16"/>
        <end position="27"/>
    </location>
</feature>
<reference evidence="3" key="1">
    <citation type="submission" date="2022-11" db="EMBL/GenBank/DDBJ databases">
        <title>Genome Sequence of Cubamyces cubensis.</title>
        <authorList>
            <person name="Buettner E."/>
        </authorList>
    </citation>
    <scope>NUCLEOTIDE SEQUENCE</scope>
    <source>
        <strain evidence="3">MPL-01</strain>
    </source>
</reference>
<evidence type="ECO:0000259" key="2">
    <source>
        <dbReference type="PROSITE" id="PS00028"/>
    </source>
</evidence>
<accession>A0AAD7TWY8</accession>
<feature type="domain" description="C2H2-type" evidence="2">
    <location>
        <begin position="452"/>
        <end position="474"/>
    </location>
</feature>
<feature type="region of interest" description="Disordered" evidence="1">
    <location>
        <begin position="16"/>
        <end position="50"/>
    </location>
</feature>
<name>A0AAD7TWY8_9APHY</name>
<dbReference type="AlphaFoldDB" id="A0AAD7TWY8"/>
<dbReference type="SMART" id="SM00355">
    <property type="entry name" value="ZnF_C2H2"/>
    <property type="match status" value="6"/>
</dbReference>
<protein>
    <recommendedName>
        <fullName evidence="2">C2H2-type domain-containing protein</fullName>
    </recommendedName>
</protein>
<dbReference type="Proteomes" id="UP001215151">
    <property type="component" value="Unassembled WGS sequence"/>
</dbReference>
<feature type="region of interest" description="Disordered" evidence="1">
    <location>
        <begin position="281"/>
        <end position="302"/>
    </location>
</feature>
<feature type="domain" description="C2H2-type" evidence="2">
    <location>
        <begin position="57"/>
        <end position="78"/>
    </location>
</feature>
<evidence type="ECO:0000313" key="3">
    <source>
        <dbReference type="EMBL" id="KAJ8482881.1"/>
    </source>
</evidence>
<feature type="region of interest" description="Disordered" evidence="1">
    <location>
        <begin position="324"/>
        <end position="431"/>
    </location>
</feature>
<feature type="compositionally biased region" description="Polar residues" evidence="1">
    <location>
        <begin position="402"/>
        <end position="418"/>
    </location>
</feature>
<organism evidence="3 4">
    <name type="scientific">Trametes cubensis</name>
    <dbReference type="NCBI Taxonomy" id="1111947"/>
    <lineage>
        <taxon>Eukaryota</taxon>
        <taxon>Fungi</taxon>
        <taxon>Dikarya</taxon>
        <taxon>Basidiomycota</taxon>
        <taxon>Agaricomycotina</taxon>
        <taxon>Agaricomycetes</taxon>
        <taxon>Polyporales</taxon>
        <taxon>Polyporaceae</taxon>
        <taxon>Trametes</taxon>
    </lineage>
</organism>
<dbReference type="InterPro" id="IPR013087">
    <property type="entry name" value="Znf_C2H2_type"/>
</dbReference>
<gene>
    <name evidence="3" type="ORF">ONZ51_g5083</name>
</gene>
<feature type="compositionally biased region" description="Low complexity" evidence="1">
    <location>
        <begin position="35"/>
        <end position="50"/>
    </location>
</feature>
<feature type="compositionally biased region" description="Polar residues" evidence="1">
    <location>
        <begin position="350"/>
        <end position="361"/>
    </location>
</feature>
<dbReference type="PROSITE" id="PS00028">
    <property type="entry name" value="ZINC_FINGER_C2H2_1"/>
    <property type="match status" value="2"/>
</dbReference>
<feature type="compositionally biased region" description="Low complexity" evidence="1">
    <location>
        <begin position="179"/>
        <end position="194"/>
    </location>
</feature>
<feature type="region of interest" description="Disordered" evidence="1">
    <location>
        <begin position="207"/>
        <end position="233"/>
    </location>
</feature>
<proteinExistence type="predicted"/>
<feature type="region of interest" description="Disordered" evidence="1">
    <location>
        <begin position="161"/>
        <end position="194"/>
    </location>
</feature>
<feature type="region of interest" description="Disordered" evidence="1">
    <location>
        <begin position="246"/>
        <end position="265"/>
    </location>
</feature>
<feature type="compositionally biased region" description="Polar residues" evidence="1">
    <location>
        <begin position="851"/>
        <end position="867"/>
    </location>
</feature>
<feature type="compositionally biased region" description="Low complexity" evidence="1">
    <location>
        <begin position="247"/>
        <end position="258"/>
    </location>
</feature>
<evidence type="ECO:0000256" key="1">
    <source>
        <dbReference type="SAM" id="MobiDB-lite"/>
    </source>
</evidence>
<keyword evidence="4" id="KW-1185">Reference proteome</keyword>
<feature type="compositionally biased region" description="Polar residues" evidence="1">
    <location>
        <begin position="804"/>
        <end position="823"/>
    </location>
</feature>
<feature type="region of interest" description="Disordered" evidence="1">
    <location>
        <begin position="804"/>
        <end position="884"/>
    </location>
</feature>
<sequence>MSGKNHQYWFSPVAAASATRTPRTASVPKDSEVPSTHYKSSTSSSSNPEMSSGQWSCPGCPSHFDDSAALNLHCAQTHPDLETQYHRFCVTCQQFVPKGPIHFTTSPKHPKCAGCHVGFEDKAQLREHLRSENACETCMVHHGSADGLESHYLRLTRHRPQTRQGEVPAADDPPGAVNAGSAGPSSSTPAAPQPMHLFSASSILLPSSRSSSSTYQHDSKEEGFSSPTPADRTAMTRKMLDGLVDESTSSYTAGGSSTFVDGESHKDRYDLDDAASMVSYGNYSNTTPDQMSSAGRRSMSPRSVITSHAAAWSSGHSEISIVSQDLGRLSGRDNEDSAQSIQRNRDLTRSPGNFVQNTDNPGWTRRASKRPGVPSISGHSESSDVSRSTQLTTPSEERIRSYLQSTVQPTPSRSSRGTSEAEALRSSRVRATRRLPTAVTGMAKKKKKTVTCWECKKTFVHEAACQDHASAKNHQWKSTAAMVQPSTKVTTPLPSAKPKIVPAQVNEAAGSTDPRQYMFACPKPGCTTYLDNVAAIKSHLKEHRKSSVASLPRNEGCIACRGGYKDENELREHLRQKNVCKSCQLHYSTAVALLLHYQTSDHESGAKEAMTKLPQDPGAAHQPSTVLTMESQTIAETMDIQPSVSTPSSLSHSSPCHNGVLNGDGSVVRGAMAQHALNQRAVNPPQSQFTFTFNGFVNPALAKTLASEDPSEDQDETASMVSYASDFDLCSVSDSELCGSGHEIPQLTSKTTSFKPIGDAVVSSSEPQSASEASEPQDVNVAQGQYEADITQAMANMTLAQSPGTVRNVDVSTSPGTGNTRQASVEPPLVPGEIERDRPSSFTNEPEPKSARSNPVSASWRSVQAATPSLPGKAERKSKHKHAHLRGIADLVRGTRAMYPSRLPVGTYSVKGVFCRSSQELDAALHARG</sequence>
<feature type="region of interest" description="Disordered" evidence="1">
    <location>
        <begin position="759"/>
        <end position="780"/>
    </location>
</feature>
<feature type="region of interest" description="Disordered" evidence="1">
    <location>
        <begin position="476"/>
        <end position="495"/>
    </location>
</feature>
<feature type="compositionally biased region" description="Low complexity" evidence="1">
    <location>
        <begin position="207"/>
        <end position="216"/>
    </location>
</feature>